<dbReference type="RefSeq" id="WP_260725323.1">
    <property type="nucleotide sequence ID" value="NZ_BAAABS010000051.1"/>
</dbReference>
<evidence type="ECO:0000256" key="1">
    <source>
        <dbReference type="ARBA" id="ARBA00022598"/>
    </source>
</evidence>
<accession>A0ABY5Z1S4</accession>
<dbReference type="Pfam" id="PF23493">
    <property type="entry name" value="CysS_C"/>
    <property type="match status" value="1"/>
</dbReference>
<evidence type="ECO:0000313" key="5">
    <source>
        <dbReference type="EMBL" id="UWZ35976.1"/>
    </source>
</evidence>
<feature type="domain" description="Cysteinyl-tRNA ligase anticodon binding" evidence="4">
    <location>
        <begin position="351"/>
        <end position="397"/>
    </location>
</feature>
<keyword evidence="6" id="KW-1185">Reference proteome</keyword>
<gene>
    <name evidence="5" type="ORF">Drose_33660</name>
</gene>
<keyword evidence="1" id="KW-0436">Ligase</keyword>
<keyword evidence="2" id="KW-0547">Nucleotide-binding</keyword>
<dbReference type="EMBL" id="CP073721">
    <property type="protein sequence ID" value="UWZ35976.1"/>
    <property type="molecule type" value="Genomic_DNA"/>
</dbReference>
<dbReference type="Proteomes" id="UP001058271">
    <property type="component" value="Chromosome"/>
</dbReference>
<dbReference type="Gene3D" id="3.40.50.880">
    <property type="match status" value="1"/>
</dbReference>
<dbReference type="InterPro" id="IPR056411">
    <property type="entry name" value="CysS_C"/>
</dbReference>
<dbReference type="InterPro" id="IPR029062">
    <property type="entry name" value="Class_I_gatase-like"/>
</dbReference>
<protein>
    <recommendedName>
        <fullName evidence="4">Cysteinyl-tRNA ligase anticodon binding domain-containing protein</fullName>
    </recommendedName>
</protein>
<organism evidence="5 6">
    <name type="scientific">Dactylosporangium roseum</name>
    <dbReference type="NCBI Taxonomy" id="47989"/>
    <lineage>
        <taxon>Bacteria</taxon>
        <taxon>Bacillati</taxon>
        <taxon>Actinomycetota</taxon>
        <taxon>Actinomycetes</taxon>
        <taxon>Micromonosporales</taxon>
        <taxon>Micromonosporaceae</taxon>
        <taxon>Dactylosporangium</taxon>
    </lineage>
</organism>
<reference evidence="5" key="1">
    <citation type="submission" date="2021-04" db="EMBL/GenBank/DDBJ databases">
        <title>Biosynthetic gene clusters of Dactylosporangioum roseum.</title>
        <authorList>
            <person name="Hartkoorn R.C."/>
            <person name="Beaudoing E."/>
            <person name="Hot D."/>
            <person name="Moureu S."/>
        </authorList>
    </citation>
    <scope>NUCLEOTIDE SEQUENCE</scope>
    <source>
        <strain evidence="5">NRRL B-16295</strain>
    </source>
</reference>
<name>A0ABY5Z1S4_9ACTN</name>
<keyword evidence="3" id="KW-0067">ATP-binding</keyword>
<evidence type="ECO:0000313" key="6">
    <source>
        <dbReference type="Proteomes" id="UP001058271"/>
    </source>
</evidence>
<evidence type="ECO:0000256" key="3">
    <source>
        <dbReference type="ARBA" id="ARBA00022840"/>
    </source>
</evidence>
<dbReference type="SUPFAM" id="SSF47323">
    <property type="entry name" value="Anticodon-binding domain of a subclass of class I aminoacyl-tRNA synthetases"/>
    <property type="match status" value="1"/>
</dbReference>
<sequence>MTSGLLVVMGSGETAPTMVKPHREIFERCGDRPAVMLDTPYGFQENADDISTRAVKYFADSTGRQVSVVGWRSTPAPGLARERALAELRGAGWLFAGPGSPTYALRHWTDTEIPAVLAEALARDAVVLFASAAALTLSSHTIPVYEIYKVGSDPEWAPGLDVFRPLTGLPAVLIPHYDNAEGGHHDTRFCYLGERRLSVMERALPDDTFVIGVDEHTAALFDLATRTVRVAGNGGLTLRRRGASRWWPAGTTLPFGVFTDDLPAVLEATPSAEATPSPATSLGTETVAAVARFDACFEARDADGCVAAALDQEQAMHNWSADTDVDEREQARAALRRMLVRLGALTGPDRLTPLVTALVALRSSARDAKDWALGDALRDALAAGGVSVRDTPDGPEWSL</sequence>
<proteinExistence type="predicted"/>
<evidence type="ECO:0000259" key="4">
    <source>
        <dbReference type="Pfam" id="PF23493"/>
    </source>
</evidence>
<dbReference type="Gene3D" id="1.20.120.1910">
    <property type="entry name" value="Cysteine-tRNA ligase, C-terminal anti-codon recognition domain"/>
    <property type="match status" value="1"/>
</dbReference>
<dbReference type="InterPro" id="IPR009080">
    <property type="entry name" value="tRNAsynth_Ia_anticodon-bd"/>
</dbReference>
<evidence type="ECO:0000256" key="2">
    <source>
        <dbReference type="ARBA" id="ARBA00022741"/>
    </source>
</evidence>